<comment type="caution">
    <text evidence="1">The sequence shown here is derived from an EMBL/GenBank/DDBJ whole genome shotgun (WGS) entry which is preliminary data.</text>
</comment>
<accession>R7YCP4</accession>
<organism evidence="1 2">
    <name type="scientific">Gordonia terrae C-6</name>
    <dbReference type="NCBI Taxonomy" id="1316928"/>
    <lineage>
        <taxon>Bacteria</taxon>
        <taxon>Bacillati</taxon>
        <taxon>Actinomycetota</taxon>
        <taxon>Actinomycetes</taxon>
        <taxon>Mycobacteriales</taxon>
        <taxon>Gordoniaceae</taxon>
        <taxon>Gordonia</taxon>
    </lineage>
</organism>
<dbReference type="PATRIC" id="fig|1316928.3.peg.1082"/>
<name>R7YCP4_9ACTN</name>
<dbReference type="Proteomes" id="UP000013569">
    <property type="component" value="Unassembled WGS sequence"/>
</dbReference>
<gene>
    <name evidence="1" type="ORF">GTC6_05357</name>
</gene>
<sequence length="205" mass="22580">MKGSKGYKIIRPITIKSKTEVDEHGEPKKYMKFKEVAGAFTYSQTEGEPLDEALTEQPEWSRDRALGALGIRLVQFADTTLNSQGYSVGRDIAISPVAAYPLKTTWHELAHVEAGHTSVEGLSDYHAGNRGLFEFEAEATAYLGMHELGLDHMMNPAESRNYIQTWLHGETPPDASIRKVFKLTNTILTAGRVAVEESGAEGEVA</sequence>
<proteinExistence type="predicted"/>
<dbReference type="AlphaFoldDB" id="R7YCP4"/>
<evidence type="ECO:0000313" key="2">
    <source>
        <dbReference type="Proteomes" id="UP000013569"/>
    </source>
</evidence>
<reference evidence="1 2" key="1">
    <citation type="journal article" date="2013" name="Genome Announc.">
        <title>Draft Genome Sequence of a Benzothiophene-Desulfurizing Bacterium, Gordona terrae Strain C-6.</title>
        <authorList>
            <person name="Wang W."/>
            <person name="Ma T."/>
            <person name="Ren Y."/>
            <person name="Li G."/>
        </authorList>
    </citation>
    <scope>NUCLEOTIDE SEQUENCE [LARGE SCALE GENOMIC DNA]</scope>
    <source>
        <strain evidence="1 2">C-6</strain>
    </source>
</reference>
<protein>
    <submittedName>
        <fullName evidence="1">Uncharacterized protein</fullName>
    </submittedName>
</protein>
<dbReference type="EMBL" id="AQPW01000004">
    <property type="protein sequence ID" value="EON33768.1"/>
    <property type="molecule type" value="Genomic_DNA"/>
</dbReference>
<evidence type="ECO:0000313" key="1">
    <source>
        <dbReference type="EMBL" id="EON33768.1"/>
    </source>
</evidence>